<keyword evidence="3" id="KW-0391">Immunity</keyword>
<dbReference type="InterPro" id="IPR006619">
    <property type="entry name" value="PGRP_domain_met/bac"/>
</dbReference>
<keyword evidence="2" id="KW-0399">Innate immunity</keyword>
<dbReference type="eggNOG" id="ENOG502S2KY">
    <property type="taxonomic scope" value="Eukaryota"/>
</dbReference>
<dbReference type="SMART" id="SM00701">
    <property type="entry name" value="PGRP"/>
    <property type="match status" value="1"/>
</dbReference>
<dbReference type="SMR" id="B4IXV9"/>
<evidence type="ECO:0000259" key="4">
    <source>
        <dbReference type="SMART" id="SM00701"/>
    </source>
</evidence>
<dbReference type="Proteomes" id="UP000001070">
    <property type="component" value="Unassembled WGS sequence"/>
</dbReference>
<dbReference type="Gene3D" id="3.40.80.10">
    <property type="entry name" value="Peptidoglycan recognition protein-like"/>
    <property type="match status" value="1"/>
</dbReference>
<dbReference type="GO" id="GO:0009253">
    <property type="term" value="P:peptidoglycan catabolic process"/>
    <property type="evidence" value="ECO:0007669"/>
    <property type="project" value="InterPro"/>
</dbReference>
<dbReference type="PhylomeDB" id="B4IXV9"/>
<proteinExistence type="inferred from homology"/>
<dbReference type="InterPro" id="IPR015510">
    <property type="entry name" value="PGRP"/>
</dbReference>
<dbReference type="PANTHER" id="PTHR11022">
    <property type="entry name" value="PEPTIDOGLYCAN RECOGNITION PROTEIN"/>
    <property type="match status" value="1"/>
</dbReference>
<dbReference type="CDD" id="cd06583">
    <property type="entry name" value="PGRP"/>
    <property type="match status" value="1"/>
</dbReference>
<accession>B4IXV9</accession>
<reference evidence="5 6" key="1">
    <citation type="journal article" date="2007" name="Nature">
        <title>Evolution of genes and genomes on the Drosophila phylogeny.</title>
        <authorList>
            <consortium name="Drosophila 12 Genomes Consortium"/>
            <person name="Clark A.G."/>
            <person name="Eisen M.B."/>
            <person name="Smith D.R."/>
            <person name="Bergman C.M."/>
            <person name="Oliver B."/>
            <person name="Markow T.A."/>
            <person name="Kaufman T.C."/>
            <person name="Kellis M."/>
            <person name="Gelbart W."/>
            <person name="Iyer V.N."/>
            <person name="Pollard D.A."/>
            <person name="Sackton T.B."/>
            <person name="Larracuente A.M."/>
            <person name="Singh N.D."/>
            <person name="Abad J.P."/>
            <person name="Abt D.N."/>
            <person name="Adryan B."/>
            <person name="Aguade M."/>
            <person name="Akashi H."/>
            <person name="Anderson W.W."/>
            <person name="Aquadro C.F."/>
            <person name="Ardell D.H."/>
            <person name="Arguello R."/>
            <person name="Artieri C.G."/>
            <person name="Barbash D.A."/>
            <person name="Barker D."/>
            <person name="Barsanti P."/>
            <person name="Batterham P."/>
            <person name="Batzoglou S."/>
            <person name="Begun D."/>
            <person name="Bhutkar A."/>
            <person name="Blanco E."/>
            <person name="Bosak S.A."/>
            <person name="Bradley R.K."/>
            <person name="Brand A.D."/>
            <person name="Brent M.R."/>
            <person name="Brooks A.N."/>
            <person name="Brown R.H."/>
            <person name="Butlin R.K."/>
            <person name="Caggese C."/>
            <person name="Calvi B.R."/>
            <person name="Bernardo de Carvalho A."/>
            <person name="Caspi A."/>
            <person name="Castrezana S."/>
            <person name="Celniker S.E."/>
            <person name="Chang J.L."/>
            <person name="Chapple C."/>
            <person name="Chatterji S."/>
            <person name="Chinwalla A."/>
            <person name="Civetta A."/>
            <person name="Clifton S.W."/>
            <person name="Comeron J.M."/>
            <person name="Costello J.C."/>
            <person name="Coyne J.A."/>
            <person name="Daub J."/>
            <person name="David R.G."/>
            <person name="Delcher A.L."/>
            <person name="Delehaunty K."/>
            <person name="Do C.B."/>
            <person name="Ebling H."/>
            <person name="Edwards K."/>
            <person name="Eickbush T."/>
            <person name="Evans J.D."/>
            <person name="Filipski A."/>
            <person name="Findeiss S."/>
            <person name="Freyhult E."/>
            <person name="Fulton L."/>
            <person name="Fulton R."/>
            <person name="Garcia A.C."/>
            <person name="Gardiner A."/>
            <person name="Garfield D.A."/>
            <person name="Garvin B.E."/>
            <person name="Gibson G."/>
            <person name="Gilbert D."/>
            <person name="Gnerre S."/>
            <person name="Godfrey J."/>
            <person name="Good R."/>
            <person name="Gotea V."/>
            <person name="Gravely B."/>
            <person name="Greenberg A.J."/>
            <person name="Griffiths-Jones S."/>
            <person name="Gross S."/>
            <person name="Guigo R."/>
            <person name="Gustafson E.A."/>
            <person name="Haerty W."/>
            <person name="Hahn M.W."/>
            <person name="Halligan D.L."/>
            <person name="Halpern A.L."/>
            <person name="Halter G.M."/>
            <person name="Han M.V."/>
            <person name="Heger A."/>
            <person name="Hillier L."/>
            <person name="Hinrichs A.S."/>
            <person name="Holmes I."/>
            <person name="Hoskins R.A."/>
            <person name="Hubisz M.J."/>
            <person name="Hultmark D."/>
            <person name="Huntley M.A."/>
            <person name="Jaffe D.B."/>
            <person name="Jagadeeshan S."/>
            <person name="Jeck W.R."/>
            <person name="Johnson J."/>
            <person name="Jones C.D."/>
            <person name="Jordan W.C."/>
            <person name="Karpen G.H."/>
            <person name="Kataoka E."/>
            <person name="Keightley P.D."/>
            <person name="Kheradpour P."/>
            <person name="Kirkness E.F."/>
            <person name="Koerich L.B."/>
            <person name="Kristiansen K."/>
            <person name="Kudrna D."/>
            <person name="Kulathinal R.J."/>
            <person name="Kumar S."/>
            <person name="Kwok R."/>
            <person name="Lander E."/>
            <person name="Langley C.H."/>
            <person name="Lapoint R."/>
            <person name="Lazzaro B.P."/>
            <person name="Lee S.J."/>
            <person name="Levesque L."/>
            <person name="Li R."/>
            <person name="Lin C.F."/>
            <person name="Lin M.F."/>
            <person name="Lindblad-Toh K."/>
            <person name="Llopart A."/>
            <person name="Long M."/>
            <person name="Low L."/>
            <person name="Lozovsky E."/>
            <person name="Lu J."/>
            <person name="Luo M."/>
            <person name="Machado C.A."/>
            <person name="Makalowski W."/>
            <person name="Marzo M."/>
            <person name="Matsuda M."/>
            <person name="Matzkin L."/>
            <person name="McAllister B."/>
            <person name="McBride C.S."/>
            <person name="McKernan B."/>
            <person name="McKernan K."/>
            <person name="Mendez-Lago M."/>
            <person name="Minx P."/>
            <person name="Mollenhauer M.U."/>
            <person name="Montooth K."/>
            <person name="Mount S.M."/>
            <person name="Mu X."/>
            <person name="Myers E."/>
            <person name="Negre B."/>
            <person name="Newfeld S."/>
            <person name="Nielsen R."/>
            <person name="Noor M.A."/>
            <person name="O'Grady P."/>
            <person name="Pachter L."/>
            <person name="Papaceit M."/>
            <person name="Parisi M.J."/>
            <person name="Parisi M."/>
            <person name="Parts L."/>
            <person name="Pedersen J.S."/>
            <person name="Pesole G."/>
            <person name="Phillippy A.M."/>
            <person name="Ponting C.P."/>
            <person name="Pop M."/>
            <person name="Porcelli D."/>
            <person name="Powell J.R."/>
            <person name="Prohaska S."/>
            <person name="Pruitt K."/>
            <person name="Puig M."/>
            <person name="Quesneville H."/>
            <person name="Ram K.R."/>
            <person name="Rand D."/>
            <person name="Rasmussen M.D."/>
            <person name="Reed L.K."/>
            <person name="Reenan R."/>
            <person name="Reily A."/>
            <person name="Remington K.A."/>
            <person name="Rieger T.T."/>
            <person name="Ritchie M.G."/>
            <person name="Robin C."/>
            <person name="Rogers Y.H."/>
            <person name="Rohde C."/>
            <person name="Rozas J."/>
            <person name="Rubenfield M.J."/>
            <person name="Ruiz A."/>
            <person name="Russo S."/>
            <person name="Salzberg S.L."/>
            <person name="Sanchez-Gracia A."/>
            <person name="Saranga D.J."/>
            <person name="Sato H."/>
            <person name="Schaeffer S.W."/>
            <person name="Schatz M.C."/>
            <person name="Schlenke T."/>
            <person name="Schwartz R."/>
            <person name="Segarra C."/>
            <person name="Singh R.S."/>
            <person name="Sirot L."/>
            <person name="Sirota M."/>
            <person name="Sisneros N.B."/>
            <person name="Smith C.D."/>
            <person name="Smith T.F."/>
            <person name="Spieth J."/>
            <person name="Stage D.E."/>
            <person name="Stark A."/>
            <person name="Stephan W."/>
            <person name="Strausberg R.L."/>
            <person name="Strempel S."/>
            <person name="Sturgill D."/>
            <person name="Sutton G."/>
            <person name="Sutton G.G."/>
            <person name="Tao W."/>
            <person name="Teichmann S."/>
            <person name="Tobari Y.N."/>
            <person name="Tomimura Y."/>
            <person name="Tsolas J.M."/>
            <person name="Valente V.L."/>
            <person name="Venter E."/>
            <person name="Venter J.C."/>
            <person name="Vicario S."/>
            <person name="Vieira F.G."/>
            <person name="Vilella A.J."/>
            <person name="Villasante A."/>
            <person name="Walenz B."/>
            <person name="Wang J."/>
            <person name="Wasserman M."/>
            <person name="Watts T."/>
            <person name="Wilson D."/>
            <person name="Wilson R.K."/>
            <person name="Wing R.A."/>
            <person name="Wolfner M.F."/>
            <person name="Wong A."/>
            <person name="Wong G.K."/>
            <person name="Wu C.I."/>
            <person name="Wu G."/>
            <person name="Yamamoto D."/>
            <person name="Yang H.P."/>
            <person name="Yang S.P."/>
            <person name="Yorke J.A."/>
            <person name="Yoshida K."/>
            <person name="Zdobnov E."/>
            <person name="Zhang P."/>
            <person name="Zhang Y."/>
            <person name="Zimin A.V."/>
            <person name="Baldwin J."/>
            <person name="Abdouelleil A."/>
            <person name="Abdulkadir J."/>
            <person name="Abebe A."/>
            <person name="Abera B."/>
            <person name="Abreu J."/>
            <person name="Acer S.C."/>
            <person name="Aftuck L."/>
            <person name="Alexander A."/>
            <person name="An P."/>
            <person name="Anderson E."/>
            <person name="Anderson S."/>
            <person name="Arachi H."/>
            <person name="Azer M."/>
            <person name="Bachantsang P."/>
            <person name="Barry A."/>
            <person name="Bayul T."/>
            <person name="Berlin A."/>
            <person name="Bessette D."/>
            <person name="Bloom T."/>
            <person name="Blye J."/>
            <person name="Boguslavskiy L."/>
            <person name="Bonnet C."/>
            <person name="Boukhgalter B."/>
            <person name="Bourzgui I."/>
            <person name="Brown A."/>
            <person name="Cahill P."/>
            <person name="Channer S."/>
            <person name="Cheshatsang Y."/>
            <person name="Chuda L."/>
            <person name="Citroen M."/>
            <person name="Collymore A."/>
            <person name="Cooke P."/>
            <person name="Costello M."/>
            <person name="D'Aco K."/>
            <person name="Daza R."/>
            <person name="De Haan G."/>
            <person name="DeGray S."/>
            <person name="DeMaso C."/>
            <person name="Dhargay N."/>
            <person name="Dooley K."/>
            <person name="Dooley E."/>
            <person name="Doricent M."/>
            <person name="Dorje P."/>
            <person name="Dorjee K."/>
            <person name="Dupes A."/>
            <person name="Elong R."/>
            <person name="Falk J."/>
            <person name="Farina A."/>
            <person name="Faro S."/>
            <person name="Ferguson D."/>
            <person name="Fisher S."/>
            <person name="Foley C.D."/>
            <person name="Franke A."/>
            <person name="Friedrich D."/>
            <person name="Gadbois L."/>
            <person name="Gearin G."/>
            <person name="Gearin C.R."/>
            <person name="Giannoukos G."/>
            <person name="Goode T."/>
            <person name="Graham J."/>
            <person name="Grandbois E."/>
            <person name="Grewal S."/>
            <person name="Gyaltsen K."/>
            <person name="Hafez N."/>
            <person name="Hagos B."/>
            <person name="Hall J."/>
            <person name="Henson C."/>
            <person name="Hollinger A."/>
            <person name="Honan T."/>
            <person name="Huard M.D."/>
            <person name="Hughes L."/>
            <person name="Hurhula B."/>
            <person name="Husby M.E."/>
            <person name="Kamat A."/>
            <person name="Kanga B."/>
            <person name="Kashin S."/>
            <person name="Khazanovich D."/>
            <person name="Kisner P."/>
            <person name="Lance K."/>
            <person name="Lara M."/>
            <person name="Lee W."/>
            <person name="Lennon N."/>
            <person name="Letendre F."/>
            <person name="LeVine R."/>
            <person name="Lipovsky A."/>
            <person name="Liu X."/>
            <person name="Liu J."/>
            <person name="Liu S."/>
            <person name="Lokyitsang T."/>
            <person name="Lokyitsang Y."/>
            <person name="Lubonja R."/>
            <person name="Lui A."/>
            <person name="MacDonald P."/>
            <person name="Magnisalis V."/>
            <person name="Maru K."/>
            <person name="Matthews C."/>
            <person name="McCusker W."/>
            <person name="McDonough S."/>
            <person name="Mehta T."/>
            <person name="Meldrim J."/>
            <person name="Meneus L."/>
            <person name="Mihai O."/>
            <person name="Mihalev A."/>
            <person name="Mihova T."/>
            <person name="Mittelman R."/>
            <person name="Mlenga V."/>
            <person name="Montmayeur A."/>
            <person name="Mulrain L."/>
            <person name="Navidi A."/>
            <person name="Naylor J."/>
            <person name="Negash T."/>
            <person name="Nguyen T."/>
            <person name="Nguyen N."/>
            <person name="Nicol R."/>
            <person name="Norbu C."/>
            <person name="Norbu N."/>
            <person name="Novod N."/>
            <person name="O'Neill B."/>
            <person name="Osman S."/>
            <person name="Markiewicz E."/>
            <person name="Oyono O.L."/>
            <person name="Patti C."/>
            <person name="Phunkhang P."/>
            <person name="Pierre F."/>
            <person name="Priest M."/>
            <person name="Raghuraman S."/>
            <person name="Rege F."/>
            <person name="Reyes R."/>
            <person name="Rise C."/>
            <person name="Rogov P."/>
            <person name="Ross K."/>
            <person name="Ryan E."/>
            <person name="Settipalli S."/>
            <person name="Shea T."/>
            <person name="Sherpa N."/>
            <person name="Shi L."/>
            <person name="Shih D."/>
            <person name="Sparrow T."/>
            <person name="Spaulding J."/>
            <person name="Stalker J."/>
            <person name="Stange-Thomann N."/>
            <person name="Stavropoulos S."/>
            <person name="Stone C."/>
            <person name="Strader C."/>
            <person name="Tesfaye S."/>
            <person name="Thomson T."/>
            <person name="Thoulutsang Y."/>
            <person name="Thoulutsang D."/>
            <person name="Topham K."/>
            <person name="Topping I."/>
            <person name="Tsamla T."/>
            <person name="Vassiliev H."/>
            <person name="Vo A."/>
            <person name="Wangchuk T."/>
            <person name="Wangdi T."/>
            <person name="Weiand M."/>
            <person name="Wilkinson J."/>
            <person name="Wilson A."/>
            <person name="Yadav S."/>
            <person name="Young G."/>
            <person name="Yu Q."/>
            <person name="Zembek L."/>
            <person name="Zhong D."/>
            <person name="Zimmer A."/>
            <person name="Zwirko Z."/>
            <person name="Jaffe D.B."/>
            <person name="Alvarez P."/>
            <person name="Brockman W."/>
            <person name="Butler J."/>
            <person name="Chin C."/>
            <person name="Gnerre S."/>
            <person name="Grabherr M."/>
            <person name="Kleber M."/>
            <person name="Mauceli E."/>
            <person name="MacCallum I."/>
        </authorList>
    </citation>
    <scope>NUCLEOTIDE SEQUENCE [LARGE SCALE GENOMIC DNA]</scope>
    <source>
        <strain evidence="6">Tucson 15287-2541.00</strain>
    </source>
</reference>
<keyword evidence="6" id="KW-1185">Reference proteome</keyword>
<dbReference type="GO" id="GO:0008270">
    <property type="term" value="F:zinc ion binding"/>
    <property type="evidence" value="ECO:0007669"/>
    <property type="project" value="InterPro"/>
</dbReference>
<evidence type="ECO:0000256" key="2">
    <source>
        <dbReference type="ARBA" id="ARBA00022588"/>
    </source>
</evidence>
<organism evidence="6">
    <name type="scientific">Drosophila grimshawi</name>
    <name type="common">Hawaiian fruit fly</name>
    <name type="synonym">Idiomyia grimshawi</name>
    <dbReference type="NCBI Taxonomy" id="7222"/>
    <lineage>
        <taxon>Eukaryota</taxon>
        <taxon>Metazoa</taxon>
        <taxon>Ecdysozoa</taxon>
        <taxon>Arthropoda</taxon>
        <taxon>Hexapoda</taxon>
        <taxon>Insecta</taxon>
        <taxon>Pterygota</taxon>
        <taxon>Neoptera</taxon>
        <taxon>Endopterygota</taxon>
        <taxon>Diptera</taxon>
        <taxon>Brachycera</taxon>
        <taxon>Muscomorpha</taxon>
        <taxon>Ephydroidea</taxon>
        <taxon>Drosophilidae</taxon>
        <taxon>Drosophila</taxon>
        <taxon>Hawaiian Drosophila</taxon>
    </lineage>
</organism>
<dbReference type="GO" id="GO:0045087">
    <property type="term" value="P:innate immune response"/>
    <property type="evidence" value="ECO:0007669"/>
    <property type="project" value="UniProtKB-KW"/>
</dbReference>
<dbReference type="InterPro" id="IPR002502">
    <property type="entry name" value="Amidase_domain"/>
</dbReference>
<dbReference type="GO" id="GO:0008745">
    <property type="term" value="F:N-acetylmuramoyl-L-alanine amidase activity"/>
    <property type="evidence" value="ECO:0007669"/>
    <property type="project" value="InterPro"/>
</dbReference>
<dbReference type="HOGENOM" id="CLU_037559_3_2_1"/>
<protein>
    <submittedName>
        <fullName evidence="5">GH15172</fullName>
    </submittedName>
</protein>
<dbReference type="OMA" id="NRTEWIH"/>
<dbReference type="PANTHER" id="PTHR11022:SF41">
    <property type="entry name" value="PEPTIDOGLYCAN-RECOGNITION PROTEIN LC-RELATED"/>
    <property type="match status" value="1"/>
</dbReference>
<gene>
    <name evidence="5" type="primary">Dgri\GH15172</name>
    <name evidence="5" type="ORF">Dgri_GH15172</name>
</gene>
<feature type="domain" description="Peptidoglycan recognition protein family" evidence="4">
    <location>
        <begin position="27"/>
        <end position="170"/>
    </location>
</feature>
<evidence type="ECO:0000256" key="1">
    <source>
        <dbReference type="ARBA" id="ARBA00007553"/>
    </source>
</evidence>
<evidence type="ECO:0000313" key="5">
    <source>
        <dbReference type="EMBL" id="EDV96480.1"/>
    </source>
</evidence>
<sequence length="195" mass="21895">MYLNTITTILFCLSFSDRDNIGGGLVLRFVPRAAWLAQPPQKVLPNLDLPVPMVIVLPTNSENCSFQAQCVFRVRFLQTYNIESQQLDDIAFNFLIGGDGNVYVGRGWETVGAHMIGYNTRSLSLGYIGYFRHQQPSPKQLNVTRLLLEEGVKLGKIATNYILVGAGSLEPGQTEYNAEQLYQSFSNWTHWTTVV</sequence>
<dbReference type="InterPro" id="IPR036505">
    <property type="entry name" value="Amidase/PGRP_sf"/>
</dbReference>
<dbReference type="EMBL" id="CH916366">
    <property type="protein sequence ID" value="EDV96480.1"/>
    <property type="molecule type" value="Genomic_DNA"/>
</dbReference>
<comment type="similarity">
    <text evidence="1">Belongs to the N-acetylmuramoyl-L-alanine amidase 2 family.</text>
</comment>
<dbReference type="Pfam" id="PF01510">
    <property type="entry name" value="Amidase_2"/>
    <property type="match status" value="1"/>
</dbReference>
<evidence type="ECO:0000256" key="3">
    <source>
        <dbReference type="ARBA" id="ARBA00022859"/>
    </source>
</evidence>
<dbReference type="SUPFAM" id="SSF55846">
    <property type="entry name" value="N-acetylmuramoyl-L-alanine amidase-like"/>
    <property type="match status" value="1"/>
</dbReference>
<name>B4IXV9_DROGR</name>
<dbReference type="AlphaFoldDB" id="B4IXV9"/>
<dbReference type="OrthoDB" id="10001926at2759"/>
<evidence type="ECO:0000313" key="6">
    <source>
        <dbReference type="Proteomes" id="UP000001070"/>
    </source>
</evidence>